<comment type="caution">
    <text evidence="6">The sequence shown here is derived from an EMBL/GenBank/DDBJ whole genome shotgun (WGS) entry which is preliminary data.</text>
</comment>
<evidence type="ECO:0000313" key="6">
    <source>
        <dbReference type="EMBL" id="KAF0540943.1"/>
    </source>
</evidence>
<name>A0A8H4AWZ9_GIGMA</name>
<keyword evidence="5" id="KW-0732">Signal</keyword>
<keyword evidence="4" id="KW-0812">Transmembrane</keyword>
<feature type="transmembrane region" description="Helical" evidence="4">
    <location>
        <begin position="394"/>
        <end position="417"/>
    </location>
</feature>
<reference evidence="6 7" key="1">
    <citation type="journal article" date="2019" name="Environ. Microbiol.">
        <title>At the nexus of three kingdoms: the genome of the mycorrhizal fungus Gigaspora margarita provides insights into plant, endobacterial and fungal interactions.</title>
        <authorList>
            <person name="Venice F."/>
            <person name="Ghignone S."/>
            <person name="Salvioli di Fossalunga A."/>
            <person name="Amselem J."/>
            <person name="Novero M."/>
            <person name="Xianan X."/>
            <person name="Sedzielewska Toro K."/>
            <person name="Morin E."/>
            <person name="Lipzen A."/>
            <person name="Grigoriev I.V."/>
            <person name="Henrissat B."/>
            <person name="Martin F.M."/>
            <person name="Bonfante P."/>
        </authorList>
    </citation>
    <scope>NUCLEOTIDE SEQUENCE [LARGE SCALE GENOMIC DNA]</scope>
    <source>
        <strain evidence="6 7">BEG34</strain>
    </source>
</reference>
<dbReference type="PANTHER" id="PTHR46093">
    <property type="entry name" value="ACYL-COA-BINDING DOMAIN-CONTAINING PROTEIN 5"/>
    <property type="match status" value="1"/>
</dbReference>
<dbReference type="SUPFAM" id="SSF117281">
    <property type="entry name" value="Kelch motif"/>
    <property type="match status" value="2"/>
</dbReference>
<proteinExistence type="predicted"/>
<dbReference type="Pfam" id="PF24681">
    <property type="entry name" value="Kelch_KLHDC2_KLHL20_DRC7"/>
    <property type="match status" value="1"/>
</dbReference>
<sequence>MNFLKNYIFLWLTIILVWTAASAEGFTPPGRFRQSSVLVGNRLYFFGSQNTAEQQNNIYLDVTLSMLNTTNPSWSMSISIPAVFQLASACVGGHNKNTIYLLDHFNTNTNNGDSNNTVVYAFDTLAATWSTPIISGPIPPSRQQFQAVNDTNGKIYMFGGVKYPNLVNEFNDIYILDTLILAWIQGSNVNAPTPRIDFTATLLNNGLILYIGGSTNGSPIYMSEIPTYNTNNNSWNTTIATGDTVNSRICHTAVLSPDGHIVIYGGSNLLGPINQSQNLAVLDTTVNPYQWSIKPITGSNVPPSLAYHSSDIVGNFMILAFGVKYANNSFNNLSNVNSNIYLLDTRSYTWVTSTSTLPNSPHPQNQTVPNSPHPQNPTVTQIQTVVSDSLSTGVIVAIPLVLIAVLAIAGFAGYWYYKIKKQNNIIRVAGSKFDESM</sequence>
<gene>
    <name evidence="6" type="ORF">F8M41_006043</name>
</gene>
<dbReference type="InterPro" id="IPR015915">
    <property type="entry name" value="Kelch-typ_b-propeller"/>
</dbReference>
<dbReference type="AlphaFoldDB" id="A0A8H4AWZ9"/>
<evidence type="ECO:0000256" key="5">
    <source>
        <dbReference type="SAM" id="SignalP"/>
    </source>
</evidence>
<evidence type="ECO:0000256" key="4">
    <source>
        <dbReference type="SAM" id="Phobius"/>
    </source>
</evidence>
<keyword evidence="4" id="KW-0472">Membrane</keyword>
<evidence type="ECO:0000256" key="2">
    <source>
        <dbReference type="ARBA" id="ARBA00022737"/>
    </source>
</evidence>
<feature type="signal peptide" evidence="5">
    <location>
        <begin position="1"/>
        <end position="23"/>
    </location>
</feature>
<feature type="chain" id="PRO_5034689763" evidence="5">
    <location>
        <begin position="24"/>
        <end position="437"/>
    </location>
</feature>
<dbReference type="Proteomes" id="UP000439903">
    <property type="component" value="Unassembled WGS sequence"/>
</dbReference>
<accession>A0A8H4AWZ9</accession>
<evidence type="ECO:0000313" key="7">
    <source>
        <dbReference type="Proteomes" id="UP000439903"/>
    </source>
</evidence>
<evidence type="ECO:0000256" key="1">
    <source>
        <dbReference type="ARBA" id="ARBA00022441"/>
    </source>
</evidence>
<keyword evidence="7" id="KW-1185">Reference proteome</keyword>
<feature type="compositionally biased region" description="Polar residues" evidence="3">
    <location>
        <begin position="354"/>
        <end position="370"/>
    </location>
</feature>
<dbReference type="PANTHER" id="PTHR46093:SF18">
    <property type="entry name" value="FIBRONECTIN TYPE-III DOMAIN-CONTAINING PROTEIN"/>
    <property type="match status" value="1"/>
</dbReference>
<keyword evidence="4" id="KW-1133">Transmembrane helix</keyword>
<protein>
    <submittedName>
        <fullName evidence="6">Galactose oxidase</fullName>
    </submittedName>
</protein>
<dbReference type="Gene3D" id="2.120.10.80">
    <property type="entry name" value="Kelch-type beta propeller"/>
    <property type="match status" value="2"/>
</dbReference>
<dbReference type="EMBL" id="WTPW01000160">
    <property type="protein sequence ID" value="KAF0540943.1"/>
    <property type="molecule type" value="Genomic_DNA"/>
</dbReference>
<feature type="region of interest" description="Disordered" evidence="3">
    <location>
        <begin position="354"/>
        <end position="378"/>
    </location>
</feature>
<keyword evidence="1" id="KW-0880">Kelch repeat</keyword>
<dbReference type="OrthoDB" id="432528at2759"/>
<evidence type="ECO:0000256" key="3">
    <source>
        <dbReference type="SAM" id="MobiDB-lite"/>
    </source>
</evidence>
<keyword evidence="2" id="KW-0677">Repeat</keyword>
<organism evidence="6 7">
    <name type="scientific">Gigaspora margarita</name>
    <dbReference type="NCBI Taxonomy" id="4874"/>
    <lineage>
        <taxon>Eukaryota</taxon>
        <taxon>Fungi</taxon>
        <taxon>Fungi incertae sedis</taxon>
        <taxon>Mucoromycota</taxon>
        <taxon>Glomeromycotina</taxon>
        <taxon>Glomeromycetes</taxon>
        <taxon>Diversisporales</taxon>
        <taxon>Gigasporaceae</taxon>
        <taxon>Gigaspora</taxon>
    </lineage>
</organism>